<comment type="catalytic activity">
    <reaction evidence="4">
        <text>6-methylsalicylate + H(+) = 3-methylphenol + CO2</text>
        <dbReference type="Rhea" id="RHEA:23112"/>
        <dbReference type="ChEBI" id="CHEBI:15378"/>
        <dbReference type="ChEBI" id="CHEBI:16526"/>
        <dbReference type="ChEBI" id="CHEBI:17231"/>
        <dbReference type="ChEBI" id="CHEBI:36658"/>
        <dbReference type="EC" id="4.1.1.52"/>
    </reaction>
    <physiologicalReaction direction="left-to-right" evidence="4">
        <dbReference type="Rhea" id="RHEA:23113"/>
    </physiologicalReaction>
</comment>
<evidence type="ECO:0000313" key="7">
    <source>
        <dbReference type="EMBL" id="ANZ66520.1"/>
    </source>
</evidence>
<feature type="domain" description="Amidohydrolase-related" evidence="6">
    <location>
        <begin position="6"/>
        <end position="311"/>
    </location>
</feature>
<name>A0A1B2IWW1_9LACO</name>
<dbReference type="AlphaFoldDB" id="A0A1B2IWW1"/>
<dbReference type="STRING" id="240427.AYR62_13830"/>
<evidence type="ECO:0000256" key="1">
    <source>
        <dbReference type="ARBA" id="ARBA00022723"/>
    </source>
</evidence>
<evidence type="ECO:0000256" key="2">
    <source>
        <dbReference type="ARBA" id="ARBA00022833"/>
    </source>
</evidence>
<keyword evidence="3" id="KW-0456">Lyase</keyword>
<dbReference type="Pfam" id="PF04909">
    <property type="entry name" value="Amidohydro_2"/>
    <property type="match status" value="1"/>
</dbReference>
<keyword evidence="8" id="KW-1185">Reference proteome</keyword>
<proteinExistence type="predicted"/>
<dbReference type="Gene3D" id="3.20.20.140">
    <property type="entry name" value="Metal-dependent hydrolases"/>
    <property type="match status" value="1"/>
</dbReference>
<dbReference type="GO" id="GO:0016787">
    <property type="term" value="F:hydrolase activity"/>
    <property type="evidence" value="ECO:0007669"/>
    <property type="project" value="InterPro"/>
</dbReference>
<dbReference type="SUPFAM" id="SSF51556">
    <property type="entry name" value="Metallo-dependent hydrolases"/>
    <property type="match status" value="1"/>
</dbReference>
<dbReference type="Proteomes" id="UP000093267">
    <property type="component" value="Chromosome"/>
</dbReference>
<organism evidence="7 8">
    <name type="scientific">Secundilactobacillus paracollinoides</name>
    <dbReference type="NCBI Taxonomy" id="240427"/>
    <lineage>
        <taxon>Bacteria</taxon>
        <taxon>Bacillati</taxon>
        <taxon>Bacillota</taxon>
        <taxon>Bacilli</taxon>
        <taxon>Lactobacillales</taxon>
        <taxon>Lactobacillaceae</taxon>
        <taxon>Secundilactobacillus</taxon>
    </lineage>
</organism>
<dbReference type="InterPro" id="IPR006680">
    <property type="entry name" value="Amidohydro-rel"/>
</dbReference>
<keyword evidence="1" id="KW-0479">Metal-binding</keyword>
<dbReference type="GO" id="GO:0019748">
    <property type="term" value="P:secondary metabolic process"/>
    <property type="evidence" value="ECO:0007669"/>
    <property type="project" value="TreeGrafter"/>
</dbReference>
<protein>
    <recommendedName>
        <fullName evidence="5">6-methylsalicylate decarboxylase</fullName>
        <ecNumber evidence="5">4.1.1.52</ecNumber>
    </recommendedName>
</protein>
<evidence type="ECO:0000256" key="3">
    <source>
        <dbReference type="ARBA" id="ARBA00023239"/>
    </source>
</evidence>
<evidence type="ECO:0000313" key="8">
    <source>
        <dbReference type="Proteomes" id="UP000093267"/>
    </source>
</evidence>
<sequence>MTTKLDFHSHYLFPGLLDIINQEASGLAGGVRMPTWSIDQALKMMADQEIDYSLLSVPNPEMYTGEETSTVDLAREANQYGRDFHQAYPDKLGFMASLPLPYIDESVAMVKEALDEDNADGFILKTNVDGLYLGDPRLDPIMAELNAHNALIAIHSEAPTPENAEVNQLTPDASMEFFFDTTRTVVNMTERQIFSRFPNINWIVPHAGAVLPVIAQRISAGAAAFGQDHPQDDIMAVMNHVYFDVAGMVLPYQLPLLMQMADSSKLLYGADYPYTPAPAVTQMSQLLETTPLLSASTKAAILYQNGEQLLRHNQTAK</sequence>
<accession>A0A1B2IWW1</accession>
<dbReference type="OrthoDB" id="9777673at2"/>
<evidence type="ECO:0000259" key="6">
    <source>
        <dbReference type="Pfam" id="PF04909"/>
    </source>
</evidence>
<dbReference type="EMBL" id="CP014924">
    <property type="protein sequence ID" value="ANZ66520.1"/>
    <property type="molecule type" value="Genomic_DNA"/>
</dbReference>
<dbReference type="RefSeq" id="WP_065901862.1">
    <property type="nucleotide sequence ID" value="NZ_CP014912.1"/>
</dbReference>
<dbReference type="InterPro" id="IPR032465">
    <property type="entry name" value="ACMSD"/>
</dbReference>
<dbReference type="PANTHER" id="PTHR21240:SF29">
    <property type="entry name" value="AMIDOHYDROLASE-RELATED DOMAIN-CONTAINING PROTEIN"/>
    <property type="match status" value="1"/>
</dbReference>
<evidence type="ECO:0000256" key="4">
    <source>
        <dbReference type="ARBA" id="ARBA00036832"/>
    </source>
</evidence>
<dbReference type="InterPro" id="IPR032466">
    <property type="entry name" value="Metal_Hydrolase"/>
</dbReference>
<dbReference type="EC" id="4.1.1.52" evidence="5"/>
<dbReference type="GO" id="GO:0046872">
    <property type="term" value="F:metal ion binding"/>
    <property type="evidence" value="ECO:0007669"/>
    <property type="project" value="UniProtKB-KW"/>
</dbReference>
<dbReference type="GO" id="GO:0047596">
    <property type="term" value="F:6-methylsalicylate decarboxylase activity"/>
    <property type="evidence" value="ECO:0007669"/>
    <property type="project" value="UniProtKB-EC"/>
</dbReference>
<gene>
    <name evidence="7" type="ORF">AYR63_04810</name>
</gene>
<reference evidence="7 8" key="1">
    <citation type="submission" date="2016-03" db="EMBL/GenBank/DDBJ databases">
        <title>Pediococcus and Lactobacillus from brewery environment - whole genome sequencing and assembly.</title>
        <authorList>
            <person name="Behr J."/>
            <person name="Geissler A.J."/>
            <person name="Vogel R.F."/>
        </authorList>
    </citation>
    <scope>NUCLEOTIDE SEQUENCE [LARGE SCALE GENOMIC DNA]</scope>
    <source>
        <strain evidence="7 8">TMW 1.1995</strain>
    </source>
</reference>
<dbReference type="PANTHER" id="PTHR21240">
    <property type="entry name" value="2-AMINO-3-CARBOXYLMUCONATE-6-SEMIALDEHYDE DECARBOXYLASE"/>
    <property type="match status" value="1"/>
</dbReference>
<keyword evidence="2" id="KW-0862">Zinc</keyword>
<dbReference type="GO" id="GO:0005829">
    <property type="term" value="C:cytosol"/>
    <property type="evidence" value="ECO:0007669"/>
    <property type="project" value="TreeGrafter"/>
</dbReference>
<evidence type="ECO:0000256" key="5">
    <source>
        <dbReference type="ARBA" id="ARBA00038889"/>
    </source>
</evidence>